<name>A0A1U7M682_TISCR</name>
<protein>
    <submittedName>
        <fullName evidence="4">Bacterial regulatory protein, tetR family</fullName>
    </submittedName>
</protein>
<dbReference type="OrthoDB" id="9812484at2"/>
<dbReference type="Proteomes" id="UP000186112">
    <property type="component" value="Unassembled WGS sequence"/>
</dbReference>
<dbReference type="InterPro" id="IPR050624">
    <property type="entry name" value="HTH-type_Tx_Regulator"/>
</dbReference>
<dbReference type="InterPro" id="IPR001647">
    <property type="entry name" value="HTH_TetR"/>
</dbReference>
<proteinExistence type="predicted"/>
<dbReference type="AlphaFoldDB" id="A0A1U7M682"/>
<dbReference type="PANTHER" id="PTHR43479">
    <property type="entry name" value="ACREF/ENVCD OPERON REPRESSOR-RELATED"/>
    <property type="match status" value="1"/>
</dbReference>
<evidence type="ECO:0000313" key="4">
    <source>
        <dbReference type="EMBL" id="OLS02785.1"/>
    </source>
</evidence>
<feature type="DNA-binding region" description="H-T-H motif" evidence="2">
    <location>
        <begin position="32"/>
        <end position="51"/>
    </location>
</feature>
<evidence type="ECO:0000259" key="3">
    <source>
        <dbReference type="PROSITE" id="PS50977"/>
    </source>
</evidence>
<gene>
    <name evidence="4" type="ORF">TICRE_12020</name>
</gene>
<dbReference type="GO" id="GO:0003677">
    <property type="term" value="F:DNA binding"/>
    <property type="evidence" value="ECO:0007669"/>
    <property type="project" value="UniProtKB-UniRule"/>
</dbReference>
<keyword evidence="1 2" id="KW-0238">DNA-binding</keyword>
<dbReference type="SUPFAM" id="SSF46689">
    <property type="entry name" value="Homeodomain-like"/>
    <property type="match status" value="1"/>
</dbReference>
<organism evidence="4 5">
    <name type="scientific">Tissierella creatinophila DSM 6911</name>
    <dbReference type="NCBI Taxonomy" id="1123403"/>
    <lineage>
        <taxon>Bacteria</taxon>
        <taxon>Bacillati</taxon>
        <taxon>Bacillota</taxon>
        <taxon>Tissierellia</taxon>
        <taxon>Tissierellales</taxon>
        <taxon>Tissierellaceae</taxon>
        <taxon>Tissierella</taxon>
    </lineage>
</organism>
<dbReference type="RefSeq" id="WP_075726113.1">
    <property type="nucleotide sequence ID" value="NZ_LTDM01000017.1"/>
</dbReference>
<evidence type="ECO:0000313" key="5">
    <source>
        <dbReference type="Proteomes" id="UP000186112"/>
    </source>
</evidence>
<reference evidence="4 5" key="1">
    <citation type="submission" date="2016-02" db="EMBL/GenBank/DDBJ databases">
        <title>Genome sequence of Tissierella creatinophila DSM 6911.</title>
        <authorList>
            <person name="Poehlein A."/>
            <person name="Daniel R."/>
        </authorList>
    </citation>
    <scope>NUCLEOTIDE SEQUENCE [LARGE SCALE GENOMIC DNA]</scope>
    <source>
        <strain evidence="4 5">DSM 6911</strain>
    </source>
</reference>
<sequence length="203" mass="23394">MIDKKIYSKKEVTIFNGVINLIKKGDNLYTIKVSDIAKSADIGKGTIYDYFGSKEETISKALIYYMNSEMESSYNRIMIKESFKEKYYEILLIIKDSYKSNLFIVSSILSSAGLKELYKHLADEGCNTNYFFSSINNIIVHLLETGKKDGIVTVEEDFYYFVMAIRGSVSTFSHYIGKKEYYKDINVEKAMDTSYKILLKSLK</sequence>
<accession>A0A1U7M682</accession>
<dbReference type="Pfam" id="PF00440">
    <property type="entry name" value="TetR_N"/>
    <property type="match status" value="1"/>
</dbReference>
<feature type="domain" description="HTH tetR-type" evidence="3">
    <location>
        <begin position="8"/>
        <end position="69"/>
    </location>
</feature>
<dbReference type="PANTHER" id="PTHR43479:SF11">
    <property type="entry name" value="ACREF_ENVCD OPERON REPRESSOR-RELATED"/>
    <property type="match status" value="1"/>
</dbReference>
<dbReference type="PROSITE" id="PS50977">
    <property type="entry name" value="HTH_TETR_2"/>
    <property type="match status" value="1"/>
</dbReference>
<dbReference type="Gene3D" id="1.10.357.10">
    <property type="entry name" value="Tetracycline Repressor, domain 2"/>
    <property type="match status" value="1"/>
</dbReference>
<evidence type="ECO:0000256" key="1">
    <source>
        <dbReference type="ARBA" id="ARBA00023125"/>
    </source>
</evidence>
<keyword evidence="5" id="KW-1185">Reference proteome</keyword>
<comment type="caution">
    <text evidence="4">The sequence shown here is derived from an EMBL/GenBank/DDBJ whole genome shotgun (WGS) entry which is preliminary data.</text>
</comment>
<evidence type="ECO:0000256" key="2">
    <source>
        <dbReference type="PROSITE-ProRule" id="PRU00335"/>
    </source>
</evidence>
<dbReference type="InterPro" id="IPR009057">
    <property type="entry name" value="Homeodomain-like_sf"/>
</dbReference>
<dbReference type="EMBL" id="LTDM01000017">
    <property type="protein sequence ID" value="OLS02785.1"/>
    <property type="molecule type" value="Genomic_DNA"/>
</dbReference>